<evidence type="ECO:0000259" key="11">
    <source>
        <dbReference type="Pfam" id="PF01370"/>
    </source>
</evidence>
<evidence type="ECO:0000256" key="3">
    <source>
        <dbReference type="ARBA" id="ARBA00004947"/>
    </source>
</evidence>
<dbReference type="EMBL" id="JACDXJ010000001">
    <property type="protein sequence ID" value="MBA1154523.1"/>
    <property type="molecule type" value="Genomic_DNA"/>
</dbReference>
<evidence type="ECO:0000256" key="5">
    <source>
        <dbReference type="ARBA" id="ARBA00013189"/>
    </source>
</evidence>
<comment type="caution">
    <text evidence="12">The sequence shown here is derived from an EMBL/GenBank/DDBJ whole genome shotgun (WGS) entry which is preliminary data.</text>
</comment>
<comment type="similarity">
    <text evidence="4 10">Belongs to the NAD(P)-dependent epimerase/dehydratase family.</text>
</comment>
<evidence type="ECO:0000256" key="8">
    <source>
        <dbReference type="ARBA" id="ARBA00023235"/>
    </source>
</evidence>
<dbReference type="Gene3D" id="3.40.50.720">
    <property type="entry name" value="NAD(P)-binding Rossmann-like Domain"/>
    <property type="match status" value="1"/>
</dbReference>
<comment type="cofactor">
    <cofactor evidence="2 10">
        <name>NAD(+)</name>
        <dbReference type="ChEBI" id="CHEBI:57540"/>
    </cofactor>
</comment>
<dbReference type="UniPathway" id="UPA00214"/>
<feature type="domain" description="NAD-dependent epimerase/dehydratase" evidence="11">
    <location>
        <begin position="3"/>
        <end position="252"/>
    </location>
</feature>
<sequence>MTVLVTGGAGYIGSHMVLALADAGRDVVVLDDLSTGFDWMVHPDATFIEGDVGDESLVAEIISKHSIKAIAHFAGSIIVPESVSDPLKYYLNNTVRTRSLISAAVGSGVEQFLFSSTAAVYGDAKESPITEGTPLNPVSPYGTSKLMTEMMLRDVTRAHPLRFVALRYFNVAGADPQGRSGQSTRQATHLIKVATQAALGERSHIDIFGTDYPTPDGTCLRDYIHVSDLAQAHMLALDYLDAGGNSTVFNCGYGRGYSVHEVVEAVKRVSGVDFPVNLSPRRAGDPATLIAGAERVRETLNWSPRHDDLEAIIRHALSWENSLKLRRAEAA</sequence>
<name>A0A838BHT2_9HYPH</name>
<dbReference type="GO" id="GO:0003978">
    <property type="term" value="F:UDP-glucose 4-epimerase activity"/>
    <property type="evidence" value="ECO:0007669"/>
    <property type="project" value="UniProtKB-UniRule"/>
</dbReference>
<evidence type="ECO:0000313" key="12">
    <source>
        <dbReference type="EMBL" id="MBA1154523.1"/>
    </source>
</evidence>
<evidence type="ECO:0000313" key="13">
    <source>
        <dbReference type="Proteomes" id="UP000572984"/>
    </source>
</evidence>
<proteinExistence type="inferred from homology"/>
<evidence type="ECO:0000256" key="2">
    <source>
        <dbReference type="ARBA" id="ARBA00001911"/>
    </source>
</evidence>
<dbReference type="PANTHER" id="PTHR43725:SF53">
    <property type="entry name" value="UDP-ARABINOSE 4-EPIMERASE 1"/>
    <property type="match status" value="1"/>
</dbReference>
<dbReference type="GO" id="GO:0033499">
    <property type="term" value="P:galactose catabolic process via UDP-galactose, Leloir pathway"/>
    <property type="evidence" value="ECO:0007669"/>
    <property type="project" value="TreeGrafter"/>
</dbReference>
<dbReference type="InterPro" id="IPR036291">
    <property type="entry name" value="NAD(P)-bd_dom_sf"/>
</dbReference>
<dbReference type="PANTHER" id="PTHR43725">
    <property type="entry name" value="UDP-GLUCOSE 4-EPIMERASE"/>
    <property type="match status" value="1"/>
</dbReference>
<keyword evidence="7 10" id="KW-0520">NAD</keyword>
<evidence type="ECO:0000256" key="4">
    <source>
        <dbReference type="ARBA" id="ARBA00007637"/>
    </source>
</evidence>
<dbReference type="CDD" id="cd05247">
    <property type="entry name" value="UDP_G4E_1_SDR_e"/>
    <property type="match status" value="1"/>
</dbReference>
<dbReference type="Proteomes" id="UP000572984">
    <property type="component" value="Unassembled WGS sequence"/>
</dbReference>
<keyword evidence="9 10" id="KW-0119">Carbohydrate metabolism</keyword>
<keyword evidence="13" id="KW-1185">Reference proteome</keyword>
<keyword evidence="8 10" id="KW-0413">Isomerase</keyword>
<evidence type="ECO:0000256" key="6">
    <source>
        <dbReference type="ARBA" id="ARBA00018569"/>
    </source>
</evidence>
<evidence type="ECO:0000256" key="1">
    <source>
        <dbReference type="ARBA" id="ARBA00000083"/>
    </source>
</evidence>
<comment type="pathway">
    <text evidence="3 10">Carbohydrate metabolism; galactose metabolism.</text>
</comment>
<accession>A0A838BHT2</accession>
<dbReference type="InterPro" id="IPR001509">
    <property type="entry name" value="Epimerase_deHydtase"/>
</dbReference>
<dbReference type="Gene3D" id="3.90.25.10">
    <property type="entry name" value="UDP-galactose 4-epimerase, domain 1"/>
    <property type="match status" value="1"/>
</dbReference>
<reference evidence="12 13" key="1">
    <citation type="submission" date="2020-07" db="EMBL/GenBank/DDBJ databases">
        <title>Draft genome and description of Microvirga mediterraneensis Marseille-Q2068 sp. nov.</title>
        <authorList>
            <person name="Boxberger M."/>
        </authorList>
    </citation>
    <scope>NUCLEOTIDE SEQUENCE [LARGE SCALE GENOMIC DNA]</scope>
    <source>
        <strain evidence="12 13">Marseille-Q2068</strain>
    </source>
</reference>
<dbReference type="Pfam" id="PF01370">
    <property type="entry name" value="Epimerase"/>
    <property type="match status" value="1"/>
</dbReference>
<comment type="subunit">
    <text evidence="10">Homodimer.</text>
</comment>
<organism evidence="12 13">
    <name type="scientific">Microvirga mediterraneensis</name>
    <dbReference type="NCBI Taxonomy" id="2754695"/>
    <lineage>
        <taxon>Bacteria</taxon>
        <taxon>Pseudomonadati</taxon>
        <taxon>Pseudomonadota</taxon>
        <taxon>Alphaproteobacteria</taxon>
        <taxon>Hyphomicrobiales</taxon>
        <taxon>Methylobacteriaceae</taxon>
        <taxon>Microvirga</taxon>
    </lineage>
</organism>
<protein>
    <recommendedName>
        <fullName evidence="6 10">UDP-glucose 4-epimerase</fullName>
        <ecNumber evidence="5 10">5.1.3.2</ecNumber>
    </recommendedName>
</protein>
<dbReference type="SUPFAM" id="SSF51735">
    <property type="entry name" value="NAD(P)-binding Rossmann-fold domains"/>
    <property type="match status" value="1"/>
</dbReference>
<evidence type="ECO:0000256" key="7">
    <source>
        <dbReference type="ARBA" id="ARBA00023027"/>
    </source>
</evidence>
<evidence type="ECO:0000256" key="10">
    <source>
        <dbReference type="RuleBase" id="RU366046"/>
    </source>
</evidence>
<evidence type="ECO:0000256" key="9">
    <source>
        <dbReference type="ARBA" id="ARBA00023277"/>
    </source>
</evidence>
<dbReference type="RefSeq" id="WP_181050225.1">
    <property type="nucleotide sequence ID" value="NZ_JACDXJ010000001.1"/>
</dbReference>
<comment type="catalytic activity">
    <reaction evidence="1 10">
        <text>UDP-alpha-D-glucose = UDP-alpha-D-galactose</text>
        <dbReference type="Rhea" id="RHEA:22168"/>
        <dbReference type="ChEBI" id="CHEBI:58885"/>
        <dbReference type="ChEBI" id="CHEBI:66914"/>
        <dbReference type="EC" id="5.1.3.2"/>
    </reaction>
</comment>
<dbReference type="AlphaFoldDB" id="A0A838BHT2"/>
<dbReference type="EC" id="5.1.3.2" evidence="5 10"/>
<dbReference type="NCBIfam" id="TIGR01179">
    <property type="entry name" value="galE"/>
    <property type="match status" value="1"/>
</dbReference>
<dbReference type="InterPro" id="IPR005886">
    <property type="entry name" value="UDP_G4E"/>
</dbReference>
<gene>
    <name evidence="12" type="primary">galE</name>
    <name evidence="12" type="ORF">H0S73_00100</name>
</gene>